<proteinExistence type="predicted"/>
<name>A0A0A8ZHZ5_ARUDO</name>
<protein>
    <submittedName>
        <fullName evidence="1">Uncharacterized protein</fullName>
    </submittedName>
</protein>
<dbReference type="AlphaFoldDB" id="A0A0A8ZHZ5"/>
<accession>A0A0A8ZHZ5</accession>
<reference evidence="1" key="2">
    <citation type="journal article" date="2015" name="Data Brief">
        <title>Shoot transcriptome of the giant reed, Arundo donax.</title>
        <authorList>
            <person name="Barrero R.A."/>
            <person name="Guerrero F.D."/>
            <person name="Moolhuijzen P."/>
            <person name="Goolsby J.A."/>
            <person name="Tidwell J."/>
            <person name="Bellgard S.E."/>
            <person name="Bellgard M.I."/>
        </authorList>
    </citation>
    <scope>NUCLEOTIDE SEQUENCE</scope>
    <source>
        <tissue evidence="1">Shoot tissue taken approximately 20 cm above the soil surface</tissue>
    </source>
</reference>
<organism evidence="1">
    <name type="scientific">Arundo donax</name>
    <name type="common">Giant reed</name>
    <name type="synonym">Donax arundinaceus</name>
    <dbReference type="NCBI Taxonomy" id="35708"/>
    <lineage>
        <taxon>Eukaryota</taxon>
        <taxon>Viridiplantae</taxon>
        <taxon>Streptophyta</taxon>
        <taxon>Embryophyta</taxon>
        <taxon>Tracheophyta</taxon>
        <taxon>Spermatophyta</taxon>
        <taxon>Magnoliopsida</taxon>
        <taxon>Liliopsida</taxon>
        <taxon>Poales</taxon>
        <taxon>Poaceae</taxon>
        <taxon>PACMAD clade</taxon>
        <taxon>Arundinoideae</taxon>
        <taxon>Arundineae</taxon>
        <taxon>Arundo</taxon>
    </lineage>
</organism>
<sequence>MDYGHSIRFWLQPNGELCALSKYENYAHRAARERRRQTLHGKARA</sequence>
<reference evidence="1" key="1">
    <citation type="submission" date="2014-09" db="EMBL/GenBank/DDBJ databases">
        <authorList>
            <person name="Magalhaes I.L.F."/>
            <person name="Oliveira U."/>
            <person name="Santos F.R."/>
            <person name="Vidigal T.H.D.A."/>
            <person name="Brescovit A.D."/>
            <person name="Santos A.J."/>
        </authorList>
    </citation>
    <scope>NUCLEOTIDE SEQUENCE</scope>
    <source>
        <tissue evidence="1">Shoot tissue taken approximately 20 cm above the soil surface</tissue>
    </source>
</reference>
<evidence type="ECO:0000313" key="1">
    <source>
        <dbReference type="EMBL" id="JAD38999.1"/>
    </source>
</evidence>
<dbReference type="EMBL" id="GBRH01258896">
    <property type="protein sequence ID" value="JAD38999.1"/>
    <property type="molecule type" value="Transcribed_RNA"/>
</dbReference>